<organism evidence="3 4">
    <name type="scientific">Aureimonas glaciei</name>
    <dbReference type="NCBI Taxonomy" id="1776957"/>
    <lineage>
        <taxon>Bacteria</taxon>
        <taxon>Pseudomonadati</taxon>
        <taxon>Pseudomonadota</taxon>
        <taxon>Alphaproteobacteria</taxon>
        <taxon>Hyphomicrobiales</taxon>
        <taxon>Aurantimonadaceae</taxon>
        <taxon>Aureimonas</taxon>
    </lineage>
</organism>
<dbReference type="Proteomes" id="UP000613160">
    <property type="component" value="Unassembled WGS sequence"/>
</dbReference>
<evidence type="ECO:0000313" key="4">
    <source>
        <dbReference type="Proteomes" id="UP000613160"/>
    </source>
</evidence>
<gene>
    <name evidence="3" type="ORF">GCM10011335_35370</name>
</gene>
<sequence length="148" mass="16558">MWEWISTQEVDKVANAIIALLAAIAVFLGLKKPAQEPGPRAPPPTMEVATDFFDAEAIGSLTREVTGAAVAATGITVAKKDQTDAIKAQTQAMNRLCDLAAKWIEDQEEAEERRLERRAEIAELDAERLRRENEELNRRLKMDPMRKD</sequence>
<dbReference type="RefSeq" id="WP_188853179.1">
    <property type="nucleotide sequence ID" value="NZ_BMJJ01000009.1"/>
</dbReference>
<evidence type="ECO:0000256" key="2">
    <source>
        <dbReference type="SAM" id="Phobius"/>
    </source>
</evidence>
<evidence type="ECO:0000256" key="1">
    <source>
        <dbReference type="SAM" id="Coils"/>
    </source>
</evidence>
<protein>
    <submittedName>
        <fullName evidence="3">Uncharacterized protein</fullName>
    </submittedName>
</protein>
<evidence type="ECO:0000313" key="3">
    <source>
        <dbReference type="EMBL" id="GGD29156.1"/>
    </source>
</evidence>
<keyword evidence="1" id="KW-0175">Coiled coil</keyword>
<keyword evidence="4" id="KW-1185">Reference proteome</keyword>
<feature type="coiled-coil region" evidence="1">
    <location>
        <begin position="105"/>
        <end position="139"/>
    </location>
</feature>
<name>A0A916Y3B2_9HYPH</name>
<keyword evidence="2" id="KW-0472">Membrane</keyword>
<dbReference type="AlphaFoldDB" id="A0A916Y3B2"/>
<keyword evidence="2" id="KW-1133">Transmembrane helix</keyword>
<accession>A0A916Y3B2</accession>
<proteinExistence type="predicted"/>
<reference evidence="3" key="2">
    <citation type="submission" date="2020-09" db="EMBL/GenBank/DDBJ databases">
        <authorList>
            <person name="Sun Q."/>
            <person name="Zhou Y."/>
        </authorList>
    </citation>
    <scope>NUCLEOTIDE SEQUENCE</scope>
    <source>
        <strain evidence="3">CGMCC 1.15493</strain>
    </source>
</reference>
<comment type="caution">
    <text evidence="3">The sequence shown here is derived from an EMBL/GenBank/DDBJ whole genome shotgun (WGS) entry which is preliminary data.</text>
</comment>
<feature type="transmembrane region" description="Helical" evidence="2">
    <location>
        <begin position="12"/>
        <end position="30"/>
    </location>
</feature>
<dbReference type="EMBL" id="BMJJ01000009">
    <property type="protein sequence ID" value="GGD29156.1"/>
    <property type="molecule type" value="Genomic_DNA"/>
</dbReference>
<keyword evidence="2" id="KW-0812">Transmembrane</keyword>
<reference evidence="3" key="1">
    <citation type="journal article" date="2014" name="Int. J. Syst. Evol. Microbiol.">
        <title>Complete genome sequence of Corynebacterium casei LMG S-19264T (=DSM 44701T), isolated from a smear-ripened cheese.</title>
        <authorList>
            <consortium name="US DOE Joint Genome Institute (JGI-PGF)"/>
            <person name="Walter F."/>
            <person name="Albersmeier A."/>
            <person name="Kalinowski J."/>
            <person name="Ruckert C."/>
        </authorList>
    </citation>
    <scope>NUCLEOTIDE SEQUENCE</scope>
    <source>
        <strain evidence="3">CGMCC 1.15493</strain>
    </source>
</reference>